<dbReference type="SUPFAM" id="SSF82771">
    <property type="entry name" value="GIY-YIG endonuclease"/>
    <property type="match status" value="1"/>
</dbReference>
<accession>A0AAW5QWD9</accession>
<evidence type="ECO:0000313" key="3">
    <source>
        <dbReference type="EMBL" id="MCT8971219.1"/>
    </source>
</evidence>
<organism evidence="3 4">
    <name type="scientific">Microbaculum marinisediminis</name>
    <dbReference type="NCBI Taxonomy" id="2931392"/>
    <lineage>
        <taxon>Bacteria</taxon>
        <taxon>Pseudomonadati</taxon>
        <taxon>Pseudomonadota</taxon>
        <taxon>Alphaproteobacteria</taxon>
        <taxon>Hyphomicrobiales</taxon>
        <taxon>Tepidamorphaceae</taxon>
        <taxon>Microbaculum</taxon>
    </lineage>
</organism>
<protein>
    <submittedName>
        <fullName evidence="3">GIY-YIG nuclease family protein</fullName>
    </submittedName>
</protein>
<name>A0AAW5QWD9_9HYPH</name>
<dbReference type="EMBL" id="JALIDZ010000002">
    <property type="protein sequence ID" value="MCT8971219.1"/>
    <property type="molecule type" value="Genomic_DNA"/>
</dbReference>
<dbReference type="InterPro" id="IPR035901">
    <property type="entry name" value="GIY-YIG_endonuc_sf"/>
</dbReference>
<comment type="similarity">
    <text evidence="1">Belongs to the UPF0213 family.</text>
</comment>
<reference evidence="3 4" key="1">
    <citation type="submission" date="2022-04" db="EMBL/GenBank/DDBJ databases">
        <authorList>
            <person name="Ye Y.-Q."/>
            <person name="Du Z.-J."/>
        </authorList>
    </citation>
    <scope>NUCLEOTIDE SEQUENCE [LARGE SCALE GENOMIC DNA]</scope>
    <source>
        <strain evidence="3 4">A6E488</strain>
    </source>
</reference>
<feature type="domain" description="GIY-YIG" evidence="2">
    <location>
        <begin position="17"/>
        <end position="93"/>
    </location>
</feature>
<proteinExistence type="inferred from homology"/>
<dbReference type="PANTHER" id="PTHR34477:SF5">
    <property type="entry name" value="BSL5627 PROTEIN"/>
    <property type="match status" value="1"/>
</dbReference>
<comment type="caution">
    <text evidence="3">The sequence shown here is derived from an EMBL/GenBank/DDBJ whole genome shotgun (WGS) entry which is preliminary data.</text>
</comment>
<dbReference type="Pfam" id="PF01541">
    <property type="entry name" value="GIY-YIG"/>
    <property type="match status" value="1"/>
</dbReference>
<dbReference type="Gene3D" id="3.40.1440.10">
    <property type="entry name" value="GIY-YIG endonuclease"/>
    <property type="match status" value="1"/>
</dbReference>
<evidence type="ECO:0000259" key="2">
    <source>
        <dbReference type="PROSITE" id="PS50164"/>
    </source>
</evidence>
<dbReference type="CDD" id="cd10448">
    <property type="entry name" value="GIY-YIG_unchar_3"/>
    <property type="match status" value="1"/>
</dbReference>
<dbReference type="PANTHER" id="PTHR34477">
    <property type="entry name" value="UPF0213 PROTEIN YHBQ"/>
    <property type="match status" value="1"/>
</dbReference>
<dbReference type="InterPro" id="IPR050190">
    <property type="entry name" value="UPF0213_domain"/>
</dbReference>
<keyword evidence="4" id="KW-1185">Reference proteome</keyword>
<dbReference type="InterPro" id="IPR000305">
    <property type="entry name" value="GIY-YIG_endonuc"/>
</dbReference>
<dbReference type="RefSeq" id="WP_261614789.1">
    <property type="nucleotide sequence ID" value="NZ_JALIDZ010000002.1"/>
</dbReference>
<sequence>MPWTRSRAHAAFASPVDGYWVYILASRRRGTLYIGVTANIARRIFEHRNGLADGFTRTYDVKRLVHAEAFADLDDARRREHQLKGWRRHWKISLIEMANPDWDDLFDRFNH</sequence>
<gene>
    <name evidence="3" type="ORF">MUB46_05030</name>
</gene>
<evidence type="ECO:0000256" key="1">
    <source>
        <dbReference type="ARBA" id="ARBA00007435"/>
    </source>
</evidence>
<dbReference type="PROSITE" id="PS50164">
    <property type="entry name" value="GIY_YIG"/>
    <property type="match status" value="1"/>
</dbReference>
<dbReference type="AlphaFoldDB" id="A0AAW5QWD9"/>
<evidence type="ECO:0000313" key="4">
    <source>
        <dbReference type="Proteomes" id="UP001320898"/>
    </source>
</evidence>
<dbReference type="Proteomes" id="UP001320898">
    <property type="component" value="Unassembled WGS sequence"/>
</dbReference>